<dbReference type="EnsemblPlants" id="QL09p038658:mrna">
    <property type="protein sequence ID" value="QL09p038658:mrna"/>
    <property type="gene ID" value="QL09p038658"/>
</dbReference>
<protein>
    <submittedName>
        <fullName evidence="1">Uncharacterized protein</fullName>
    </submittedName>
</protein>
<sequence length="98" mass="11214">MTPNTTTLFSMVAWCIWTRRNKLRERQPVRDVGETVKRARELLQELKDVQDSPILSAIPWVESENSFAKLSGYGGSSGSKASSDFCPRDQYFQRRSGR</sequence>
<evidence type="ECO:0000313" key="1">
    <source>
        <dbReference type="EnsemblPlants" id="QL09p038677:mrna"/>
    </source>
</evidence>
<dbReference type="AlphaFoldDB" id="A0A7N2MKX4"/>
<accession>A0A7N2MKX4</accession>
<keyword evidence="2" id="KW-1185">Reference proteome</keyword>
<dbReference type="Gramene" id="QL09p038658:mrna">
    <property type="protein sequence ID" value="QL09p038658:mrna"/>
    <property type="gene ID" value="QL09p038658"/>
</dbReference>
<dbReference type="EMBL" id="LRBV02000009">
    <property type="status" value="NOT_ANNOTATED_CDS"/>
    <property type="molecule type" value="Genomic_DNA"/>
</dbReference>
<reference evidence="1 2" key="1">
    <citation type="journal article" date="2016" name="G3 (Bethesda)">
        <title>First Draft Assembly and Annotation of the Genome of a California Endemic Oak Quercus lobata Nee (Fagaceae).</title>
        <authorList>
            <person name="Sork V.L."/>
            <person name="Fitz-Gibbon S.T."/>
            <person name="Puiu D."/>
            <person name="Crepeau M."/>
            <person name="Gugger P.F."/>
            <person name="Sherman R."/>
            <person name="Stevens K."/>
            <person name="Langley C.H."/>
            <person name="Pellegrini M."/>
            <person name="Salzberg S.L."/>
        </authorList>
    </citation>
    <scope>NUCLEOTIDE SEQUENCE [LARGE SCALE GENOMIC DNA]</scope>
    <source>
        <strain evidence="1 2">cv. SW786</strain>
    </source>
</reference>
<proteinExistence type="predicted"/>
<dbReference type="InParanoid" id="A0A7N2MKX4"/>
<dbReference type="EnsemblPlants" id="QL09p038677:mrna">
    <property type="protein sequence ID" value="QL09p038677:mrna"/>
    <property type="gene ID" value="QL09p038677"/>
</dbReference>
<organism evidence="1 2">
    <name type="scientific">Quercus lobata</name>
    <name type="common">Valley oak</name>
    <dbReference type="NCBI Taxonomy" id="97700"/>
    <lineage>
        <taxon>Eukaryota</taxon>
        <taxon>Viridiplantae</taxon>
        <taxon>Streptophyta</taxon>
        <taxon>Embryophyta</taxon>
        <taxon>Tracheophyta</taxon>
        <taxon>Spermatophyta</taxon>
        <taxon>Magnoliopsida</taxon>
        <taxon>eudicotyledons</taxon>
        <taxon>Gunneridae</taxon>
        <taxon>Pentapetalae</taxon>
        <taxon>rosids</taxon>
        <taxon>fabids</taxon>
        <taxon>Fagales</taxon>
        <taxon>Fagaceae</taxon>
        <taxon>Quercus</taxon>
    </lineage>
</organism>
<name>A0A7N2MKX4_QUELO</name>
<dbReference type="Proteomes" id="UP000594261">
    <property type="component" value="Chromosome 9"/>
</dbReference>
<dbReference type="Gramene" id="QL09p038677:mrna">
    <property type="protein sequence ID" value="QL09p038677:mrna"/>
    <property type="gene ID" value="QL09p038677"/>
</dbReference>
<reference evidence="1" key="2">
    <citation type="submission" date="2021-01" db="UniProtKB">
        <authorList>
            <consortium name="EnsemblPlants"/>
        </authorList>
    </citation>
    <scope>IDENTIFICATION</scope>
</reference>
<evidence type="ECO:0000313" key="2">
    <source>
        <dbReference type="Proteomes" id="UP000594261"/>
    </source>
</evidence>